<dbReference type="Pfam" id="PF13649">
    <property type="entry name" value="Methyltransf_25"/>
    <property type="match status" value="1"/>
</dbReference>
<evidence type="ECO:0000313" key="3">
    <source>
        <dbReference type="EMBL" id="GGJ34232.1"/>
    </source>
</evidence>
<comment type="caution">
    <text evidence="3">The sequence shown here is derived from an EMBL/GenBank/DDBJ whole genome shotgun (WGS) entry which is preliminary data.</text>
</comment>
<reference evidence="3" key="2">
    <citation type="submission" date="2020-09" db="EMBL/GenBank/DDBJ databases">
        <authorList>
            <person name="Sun Q."/>
            <person name="Zhou Y."/>
        </authorList>
    </citation>
    <scope>NUCLEOTIDE SEQUENCE</scope>
    <source>
        <strain evidence="3">CGMCC 4.7272</strain>
    </source>
</reference>
<accession>A0A917NVS1</accession>
<keyword evidence="3" id="KW-0489">Methyltransferase</keyword>
<dbReference type="InterPro" id="IPR041698">
    <property type="entry name" value="Methyltransf_25"/>
</dbReference>
<evidence type="ECO:0000259" key="2">
    <source>
        <dbReference type="Pfam" id="PF13649"/>
    </source>
</evidence>
<name>A0A917NVS1_9ACTN</name>
<dbReference type="Proteomes" id="UP000625682">
    <property type="component" value="Unassembled WGS sequence"/>
</dbReference>
<gene>
    <name evidence="3" type="ORF">GCM10012282_33720</name>
</gene>
<dbReference type="GO" id="GO:0008168">
    <property type="term" value="F:methyltransferase activity"/>
    <property type="evidence" value="ECO:0007669"/>
    <property type="project" value="UniProtKB-KW"/>
</dbReference>
<keyword evidence="4" id="KW-1185">Reference proteome</keyword>
<protein>
    <submittedName>
        <fullName evidence="3">Type 11 methyltransferase</fullName>
    </submittedName>
</protein>
<dbReference type="RefSeq" id="WP_189148150.1">
    <property type="nucleotide sequence ID" value="NZ_BAABER010000020.1"/>
</dbReference>
<dbReference type="InterPro" id="IPR029063">
    <property type="entry name" value="SAM-dependent_MTases_sf"/>
</dbReference>
<evidence type="ECO:0000256" key="1">
    <source>
        <dbReference type="ARBA" id="ARBA00022679"/>
    </source>
</evidence>
<dbReference type="EMBL" id="BMMU01000009">
    <property type="protein sequence ID" value="GGJ34232.1"/>
    <property type="molecule type" value="Genomic_DNA"/>
</dbReference>
<dbReference type="SUPFAM" id="SSF53335">
    <property type="entry name" value="S-adenosyl-L-methionine-dependent methyltransferases"/>
    <property type="match status" value="1"/>
</dbReference>
<dbReference type="PANTHER" id="PTHR43861">
    <property type="entry name" value="TRANS-ACONITATE 2-METHYLTRANSFERASE-RELATED"/>
    <property type="match status" value="1"/>
</dbReference>
<feature type="domain" description="Methyltransferase" evidence="2">
    <location>
        <begin position="39"/>
        <end position="129"/>
    </location>
</feature>
<evidence type="ECO:0000313" key="4">
    <source>
        <dbReference type="Proteomes" id="UP000625682"/>
    </source>
</evidence>
<dbReference type="Gene3D" id="2.20.130.10">
    <property type="entry name" value="CAC2371-like domains"/>
    <property type="match status" value="1"/>
</dbReference>
<dbReference type="GO" id="GO:0032259">
    <property type="term" value="P:methylation"/>
    <property type="evidence" value="ECO:0007669"/>
    <property type="project" value="UniProtKB-KW"/>
</dbReference>
<sequence>MFTDIAPFYDLVKSHRNHDAEAAAIGSLIQQHAPEARTILEVACGTGTLLARLQEYERTGVDVSEAMLDIARKKLGDEVALVQGKMQDFQLPRPGADVLLLLDGAIGYMGPAELEPTLSTFAGHLVSGGLLVVEPWYTPDEWQPKKIHVTHHQDDAVTVVRVGYGHPCGRIDFHVTLGTSSGLHTFDERYDFTLHPDDVMKTAFTAAGFVDVRKEAAPEFGRGLWVARKP</sequence>
<proteinExistence type="predicted"/>
<keyword evidence="1" id="KW-0808">Transferase</keyword>
<dbReference type="GO" id="GO:0017000">
    <property type="term" value="P:antibiotic biosynthetic process"/>
    <property type="evidence" value="ECO:0007669"/>
    <property type="project" value="UniProtKB-ARBA"/>
</dbReference>
<dbReference type="AlphaFoldDB" id="A0A917NVS1"/>
<organism evidence="3 4">
    <name type="scientific">Streptomyces lacrimifluminis</name>
    <dbReference type="NCBI Taxonomy" id="1500077"/>
    <lineage>
        <taxon>Bacteria</taxon>
        <taxon>Bacillati</taxon>
        <taxon>Actinomycetota</taxon>
        <taxon>Actinomycetes</taxon>
        <taxon>Kitasatosporales</taxon>
        <taxon>Streptomycetaceae</taxon>
        <taxon>Streptomyces</taxon>
    </lineage>
</organism>
<dbReference type="Gene3D" id="3.40.50.150">
    <property type="entry name" value="Vaccinia Virus protein VP39"/>
    <property type="match status" value="1"/>
</dbReference>
<reference evidence="3" key="1">
    <citation type="journal article" date="2014" name="Int. J. Syst. Evol. Microbiol.">
        <title>Complete genome sequence of Corynebacterium casei LMG S-19264T (=DSM 44701T), isolated from a smear-ripened cheese.</title>
        <authorList>
            <consortium name="US DOE Joint Genome Institute (JGI-PGF)"/>
            <person name="Walter F."/>
            <person name="Albersmeier A."/>
            <person name="Kalinowski J."/>
            <person name="Ruckert C."/>
        </authorList>
    </citation>
    <scope>NUCLEOTIDE SEQUENCE</scope>
    <source>
        <strain evidence="3">CGMCC 4.7272</strain>
    </source>
</reference>
<dbReference type="CDD" id="cd02440">
    <property type="entry name" value="AdoMet_MTases"/>
    <property type="match status" value="1"/>
</dbReference>